<protein>
    <submittedName>
        <fullName evidence="3">DNA-directed RNA polymerase subunit M/transcription elongation factor TFIIS</fullName>
    </submittedName>
</protein>
<keyword evidence="4" id="KW-1185">Reference proteome</keyword>
<keyword evidence="1" id="KW-1133">Transmembrane helix</keyword>
<reference evidence="3 4" key="1">
    <citation type="submission" date="2020-08" db="EMBL/GenBank/DDBJ databases">
        <title>Functional genomics of gut bacteria from endangered species of beetles.</title>
        <authorList>
            <person name="Carlos-Shanley C."/>
        </authorList>
    </citation>
    <scope>NUCLEOTIDE SEQUENCE [LARGE SCALE GENOMIC DNA]</scope>
    <source>
        <strain evidence="3 4">S00070</strain>
    </source>
</reference>
<dbReference type="Proteomes" id="UP000524404">
    <property type="component" value="Unassembled WGS sequence"/>
</dbReference>
<keyword evidence="3" id="KW-0240">DNA-directed RNA polymerase</keyword>
<sequence length="452" mass="51906">MSLLLMRLTANQLYRYDQDHQCGGCSSLLSITKDETINLVCKSCGTLHVLQKSFVYDGEFRVDEVHKNKFQKSNSDIPTGTKLTLKGIDFEVVGVLKKGEENTYTWQEYYLYNAKVGYRFLTEYQGHWTFLEEIDDIKLVKEQSHDNEAVYDNDYYRLYSDYHASIKGANGEFPIDLLKVPKTLVKEYILPPFLITSEKGDSKKHWFKGEYLAVEELDEALQGKIRLPESFGVGVLEPYKPSVRFTELMQISVLAAAILLYIQAYFSTSELVFEKNFYAETINEMRTVSSGYDSSKVYISPSFQLKNGNANVEFTLDANVDNNWLETDIVLINDKTGDEYNVSMGVEFYSGFEGGESWTEGSHDTDAMIEKVPEGLYHLEVSPSTTFPNLVSNFSLKVHRGVAVYGGFLLMLLLLSIYPAISYYQERTFEYRRWQASDYSPFEEDSWLDTFN</sequence>
<keyword evidence="3" id="KW-0251">Elongation factor</keyword>
<comment type="caution">
    <text evidence="3">The sequence shown here is derived from an EMBL/GenBank/DDBJ whole genome shotgun (WGS) entry which is preliminary data.</text>
</comment>
<dbReference type="RefSeq" id="WP_184134815.1">
    <property type="nucleotide sequence ID" value="NZ_JACHKT010000019.1"/>
</dbReference>
<gene>
    <name evidence="3" type="ORF">HNP25_002708</name>
</gene>
<dbReference type="EMBL" id="JACHKT010000019">
    <property type="protein sequence ID" value="MBB6004046.1"/>
    <property type="molecule type" value="Genomic_DNA"/>
</dbReference>
<proteinExistence type="predicted"/>
<evidence type="ECO:0000256" key="1">
    <source>
        <dbReference type="SAM" id="Phobius"/>
    </source>
</evidence>
<keyword evidence="3" id="KW-0648">Protein biosynthesis</keyword>
<dbReference type="InterPro" id="IPR025235">
    <property type="entry name" value="DUF4178"/>
</dbReference>
<accession>A0A841EM91</accession>
<dbReference type="AlphaFoldDB" id="A0A841EM91"/>
<keyword evidence="1" id="KW-0472">Membrane</keyword>
<feature type="domain" description="DUF4178" evidence="2">
    <location>
        <begin position="79"/>
        <end position="212"/>
    </location>
</feature>
<evidence type="ECO:0000313" key="3">
    <source>
        <dbReference type="EMBL" id="MBB6004046.1"/>
    </source>
</evidence>
<evidence type="ECO:0000313" key="4">
    <source>
        <dbReference type="Proteomes" id="UP000524404"/>
    </source>
</evidence>
<feature type="transmembrane region" description="Helical" evidence="1">
    <location>
        <begin position="402"/>
        <end position="424"/>
    </location>
</feature>
<dbReference type="GO" id="GO:0000428">
    <property type="term" value="C:DNA-directed RNA polymerase complex"/>
    <property type="evidence" value="ECO:0007669"/>
    <property type="project" value="UniProtKB-KW"/>
</dbReference>
<keyword evidence="3" id="KW-0804">Transcription</keyword>
<dbReference type="GO" id="GO:0003746">
    <property type="term" value="F:translation elongation factor activity"/>
    <property type="evidence" value="ECO:0007669"/>
    <property type="project" value="UniProtKB-KW"/>
</dbReference>
<keyword evidence="1" id="KW-0812">Transmembrane</keyword>
<evidence type="ECO:0000259" key="2">
    <source>
        <dbReference type="Pfam" id="PF13785"/>
    </source>
</evidence>
<organism evidence="3 4">
    <name type="scientific">Arcicella rosea</name>
    <dbReference type="NCBI Taxonomy" id="502909"/>
    <lineage>
        <taxon>Bacteria</taxon>
        <taxon>Pseudomonadati</taxon>
        <taxon>Bacteroidota</taxon>
        <taxon>Cytophagia</taxon>
        <taxon>Cytophagales</taxon>
        <taxon>Flectobacillaceae</taxon>
        <taxon>Arcicella</taxon>
    </lineage>
</organism>
<dbReference type="Pfam" id="PF13785">
    <property type="entry name" value="DUF4178"/>
    <property type="match status" value="1"/>
</dbReference>
<name>A0A841EM91_9BACT</name>